<comment type="subcellular location">
    <subcellularLocation>
        <location evidence="1">Cytoplasm</location>
    </subcellularLocation>
</comment>
<name>A0A2G6K9D4_9ACTN</name>
<dbReference type="GO" id="GO:0002949">
    <property type="term" value="P:tRNA threonylcarbamoyladenosine modification"/>
    <property type="evidence" value="ECO:0007669"/>
    <property type="project" value="InterPro"/>
</dbReference>
<evidence type="ECO:0000256" key="1">
    <source>
        <dbReference type="ARBA" id="ARBA00004496"/>
    </source>
</evidence>
<evidence type="ECO:0000313" key="13">
    <source>
        <dbReference type="Proteomes" id="UP000230914"/>
    </source>
</evidence>
<keyword evidence="8" id="KW-0067">ATP-binding</keyword>
<evidence type="ECO:0000313" key="12">
    <source>
        <dbReference type="EMBL" id="PIE31980.1"/>
    </source>
</evidence>
<comment type="function">
    <text evidence="10">Required for the formation of a threonylcarbamoyl group on adenosine at position 37 (t(6)A37) in tRNAs that read codons beginning with adenine. Is involved in the transfer of the threonylcarbamoyl moiety of threonylcarbamoyl-AMP (TC-AMP) to the N6 group of A37, together with TsaD and TsaB. TsaE seems to play an indirect role in the t(6)A biosynthesis pathway, possibly in regulating the core enzymatic function of TsaD.</text>
</comment>
<evidence type="ECO:0000256" key="6">
    <source>
        <dbReference type="ARBA" id="ARBA00022723"/>
    </source>
</evidence>
<evidence type="ECO:0000256" key="10">
    <source>
        <dbReference type="ARBA" id="ARBA00024908"/>
    </source>
</evidence>
<comment type="caution">
    <text evidence="12">The sequence shown here is derived from an EMBL/GenBank/DDBJ whole genome shotgun (WGS) entry which is preliminary data.</text>
</comment>
<dbReference type="PANTHER" id="PTHR33540:SF2">
    <property type="entry name" value="TRNA THREONYLCARBAMOYLADENOSINE BIOSYNTHESIS PROTEIN TSAE"/>
    <property type="match status" value="1"/>
</dbReference>
<evidence type="ECO:0000256" key="5">
    <source>
        <dbReference type="ARBA" id="ARBA00022694"/>
    </source>
</evidence>
<proteinExistence type="inferred from homology"/>
<dbReference type="AlphaFoldDB" id="A0A2G6K9D4"/>
<dbReference type="GO" id="GO:0046872">
    <property type="term" value="F:metal ion binding"/>
    <property type="evidence" value="ECO:0007669"/>
    <property type="project" value="UniProtKB-KW"/>
</dbReference>
<keyword evidence="7" id="KW-0547">Nucleotide-binding</keyword>
<evidence type="ECO:0000256" key="8">
    <source>
        <dbReference type="ARBA" id="ARBA00022840"/>
    </source>
</evidence>
<dbReference type="Pfam" id="PF02367">
    <property type="entry name" value="TsaE"/>
    <property type="match status" value="1"/>
</dbReference>
<accession>A0A2G6K9D4</accession>
<dbReference type="PANTHER" id="PTHR33540">
    <property type="entry name" value="TRNA THREONYLCARBAMOYLADENOSINE BIOSYNTHESIS PROTEIN TSAE"/>
    <property type="match status" value="1"/>
</dbReference>
<keyword evidence="6" id="KW-0479">Metal-binding</keyword>
<evidence type="ECO:0000256" key="3">
    <source>
        <dbReference type="ARBA" id="ARBA00019010"/>
    </source>
</evidence>
<evidence type="ECO:0000256" key="2">
    <source>
        <dbReference type="ARBA" id="ARBA00007599"/>
    </source>
</evidence>
<dbReference type="InterPro" id="IPR003442">
    <property type="entry name" value="T6A_TsaE"/>
</dbReference>
<dbReference type="EMBL" id="PDSL01000057">
    <property type="protein sequence ID" value="PIE31980.1"/>
    <property type="molecule type" value="Genomic_DNA"/>
</dbReference>
<keyword evidence="12" id="KW-0808">Transferase</keyword>
<organism evidence="12 13">
    <name type="scientific">Ilumatobacter coccineus</name>
    <dbReference type="NCBI Taxonomy" id="467094"/>
    <lineage>
        <taxon>Bacteria</taxon>
        <taxon>Bacillati</taxon>
        <taxon>Actinomycetota</taxon>
        <taxon>Acidimicrobiia</taxon>
        <taxon>Acidimicrobiales</taxon>
        <taxon>Ilumatobacteraceae</taxon>
        <taxon>Ilumatobacter</taxon>
    </lineage>
</organism>
<dbReference type="InterPro" id="IPR027417">
    <property type="entry name" value="P-loop_NTPase"/>
</dbReference>
<protein>
    <recommendedName>
        <fullName evidence="3">tRNA threonylcarbamoyladenosine biosynthesis protein TsaE</fullName>
    </recommendedName>
    <alternativeName>
        <fullName evidence="11">t(6)A37 threonylcarbamoyladenosine biosynthesis protein TsaE</fullName>
    </alternativeName>
</protein>
<dbReference type="GO" id="GO:0005524">
    <property type="term" value="F:ATP binding"/>
    <property type="evidence" value="ECO:0007669"/>
    <property type="project" value="UniProtKB-KW"/>
</dbReference>
<keyword evidence="5" id="KW-0819">tRNA processing</keyword>
<reference evidence="12 13" key="1">
    <citation type="submission" date="2017-10" db="EMBL/GenBank/DDBJ databases">
        <title>Novel microbial diversity and functional potential in the marine mammal oral microbiome.</title>
        <authorList>
            <person name="Dudek N.K."/>
            <person name="Sun C.L."/>
            <person name="Burstein D."/>
            <person name="Kantor R.S."/>
            <person name="Aliaga Goltsman D.S."/>
            <person name="Bik E.M."/>
            <person name="Thomas B.C."/>
            <person name="Banfield J.F."/>
            <person name="Relman D.A."/>
        </authorList>
    </citation>
    <scope>NUCLEOTIDE SEQUENCE [LARGE SCALE GENOMIC DNA]</scope>
    <source>
        <strain evidence="12">DOLJORAL78_61_10</strain>
    </source>
</reference>
<dbReference type="Proteomes" id="UP000230914">
    <property type="component" value="Unassembled WGS sequence"/>
</dbReference>
<evidence type="ECO:0000256" key="9">
    <source>
        <dbReference type="ARBA" id="ARBA00022842"/>
    </source>
</evidence>
<evidence type="ECO:0000256" key="4">
    <source>
        <dbReference type="ARBA" id="ARBA00022490"/>
    </source>
</evidence>
<comment type="similarity">
    <text evidence="2">Belongs to the TsaE family.</text>
</comment>
<evidence type="ECO:0000256" key="11">
    <source>
        <dbReference type="ARBA" id="ARBA00032441"/>
    </source>
</evidence>
<dbReference type="GO" id="GO:0016740">
    <property type="term" value="F:transferase activity"/>
    <property type="evidence" value="ECO:0007669"/>
    <property type="project" value="UniProtKB-KW"/>
</dbReference>
<dbReference type="GO" id="GO:0005737">
    <property type="term" value="C:cytoplasm"/>
    <property type="evidence" value="ECO:0007669"/>
    <property type="project" value="UniProtKB-SubCell"/>
</dbReference>
<sequence>MLLCSRRRDDTHAIAGVVAAAARPGDVILLAGEMGAGKTTFSQGFGRALGITDPITSPTFTLVHTYPIPGSTWQFHHADLYRLDRLADVDDLGLVELVESDGIALVEWGDVAADAFGAYLQATFTSGPPAEITDDEFGLDGERRIEIVSVAGAWDDRWAQLAADLEAFAC</sequence>
<gene>
    <name evidence="12" type="ORF">CSA55_04400</name>
</gene>
<keyword evidence="4" id="KW-0963">Cytoplasm</keyword>
<keyword evidence="9" id="KW-0460">Magnesium</keyword>
<dbReference type="NCBIfam" id="TIGR00150">
    <property type="entry name" value="T6A_YjeE"/>
    <property type="match status" value="1"/>
</dbReference>
<dbReference type="SUPFAM" id="SSF52540">
    <property type="entry name" value="P-loop containing nucleoside triphosphate hydrolases"/>
    <property type="match status" value="1"/>
</dbReference>
<dbReference type="Gene3D" id="3.40.50.300">
    <property type="entry name" value="P-loop containing nucleotide triphosphate hydrolases"/>
    <property type="match status" value="1"/>
</dbReference>
<evidence type="ECO:0000256" key="7">
    <source>
        <dbReference type="ARBA" id="ARBA00022741"/>
    </source>
</evidence>